<dbReference type="RefSeq" id="WP_308696539.1">
    <property type="nucleotide sequence ID" value="NZ_BJHV01000001.1"/>
</dbReference>
<evidence type="ECO:0000313" key="4">
    <source>
        <dbReference type="Proteomes" id="UP000299290"/>
    </source>
</evidence>
<comment type="caution">
    <text evidence="3">The sequence shown here is derived from an EMBL/GenBank/DDBJ whole genome shotgun (WGS) entry which is preliminary data.</text>
</comment>
<organism evidence="3 4">
    <name type="scientific">Streptomyces antimycoticus</name>
    <dbReference type="NCBI Taxonomy" id="68175"/>
    <lineage>
        <taxon>Bacteria</taxon>
        <taxon>Bacillati</taxon>
        <taxon>Actinomycetota</taxon>
        <taxon>Actinomycetes</taxon>
        <taxon>Kitasatosporales</taxon>
        <taxon>Streptomycetaceae</taxon>
        <taxon>Streptomyces</taxon>
        <taxon>Streptomyces violaceusniger group</taxon>
    </lineage>
</organism>
<keyword evidence="2" id="KW-0812">Transmembrane</keyword>
<feature type="compositionally biased region" description="Low complexity" evidence="1">
    <location>
        <begin position="377"/>
        <end position="405"/>
    </location>
</feature>
<feature type="compositionally biased region" description="Basic and acidic residues" evidence="1">
    <location>
        <begin position="261"/>
        <end position="318"/>
    </location>
</feature>
<keyword evidence="4" id="KW-1185">Reference proteome</keyword>
<dbReference type="EMBL" id="BJHV01000001">
    <property type="protein sequence ID" value="GDY45590.1"/>
    <property type="molecule type" value="Genomic_DNA"/>
</dbReference>
<evidence type="ECO:0000256" key="1">
    <source>
        <dbReference type="SAM" id="MobiDB-lite"/>
    </source>
</evidence>
<proteinExistence type="predicted"/>
<feature type="compositionally biased region" description="Basic and acidic residues" evidence="1">
    <location>
        <begin position="432"/>
        <end position="444"/>
    </location>
</feature>
<evidence type="ECO:0000313" key="3">
    <source>
        <dbReference type="EMBL" id="GDY45590.1"/>
    </source>
</evidence>
<reference evidence="3 4" key="1">
    <citation type="journal article" date="2020" name="Int. J. Syst. Evol. Microbiol.">
        <title>Reclassification of Streptomyces castelarensis and Streptomyces sporoclivatus as later heterotypic synonyms of Streptomyces antimycoticus.</title>
        <authorList>
            <person name="Komaki H."/>
            <person name="Tamura T."/>
        </authorList>
    </citation>
    <scope>NUCLEOTIDE SEQUENCE [LARGE SCALE GENOMIC DNA]</scope>
    <source>
        <strain evidence="3 4">NBRC 12839</strain>
    </source>
</reference>
<protein>
    <submittedName>
        <fullName evidence="3">Uncharacterized protein</fullName>
    </submittedName>
</protein>
<feature type="transmembrane region" description="Helical" evidence="2">
    <location>
        <begin position="85"/>
        <end position="104"/>
    </location>
</feature>
<keyword evidence="2" id="KW-1133">Transmembrane helix</keyword>
<dbReference type="InterPro" id="IPR046096">
    <property type="entry name" value="DUF6114"/>
</dbReference>
<feature type="compositionally biased region" description="Low complexity" evidence="1">
    <location>
        <begin position="148"/>
        <end position="157"/>
    </location>
</feature>
<feature type="compositionally biased region" description="Low complexity" evidence="1">
    <location>
        <begin position="445"/>
        <end position="454"/>
    </location>
</feature>
<feature type="region of interest" description="Disordered" evidence="1">
    <location>
        <begin position="130"/>
        <end position="201"/>
    </location>
</feature>
<gene>
    <name evidence="3" type="ORF">SANT12839_064720</name>
</gene>
<dbReference type="Proteomes" id="UP000299290">
    <property type="component" value="Unassembled WGS sequence"/>
</dbReference>
<feature type="region of interest" description="Disordered" evidence="1">
    <location>
        <begin position="236"/>
        <end position="464"/>
    </location>
</feature>
<keyword evidence="2" id="KW-0472">Membrane</keyword>
<dbReference type="AlphaFoldDB" id="A0A4D4KFL3"/>
<feature type="transmembrane region" description="Helical" evidence="2">
    <location>
        <begin position="28"/>
        <end position="46"/>
    </location>
</feature>
<feature type="compositionally biased region" description="Low complexity" evidence="1">
    <location>
        <begin position="319"/>
        <end position="349"/>
    </location>
</feature>
<feature type="compositionally biased region" description="Basic residues" evidence="1">
    <location>
        <begin position="189"/>
        <end position="200"/>
    </location>
</feature>
<evidence type="ECO:0000256" key="2">
    <source>
        <dbReference type="SAM" id="Phobius"/>
    </source>
</evidence>
<accession>A0A4D4KFL3</accession>
<sequence>MSAESPGASDRISRWRESFRAWRWQRPFWAGLLSLLAGLPIMYFPYNDVNAGGFTINMSTTAGSASLIIGVLLVVLGLTMWFQPMVRVFAGVATILLGLVSIPVSNFGGFLMGFLLALFGGGMSISWAPGETPSAQPAEGRERRRRTTGTVTTCRNRPGPGPHRTRKPGMGGTVRGEDRPEQPEGVIPRRVRTGPRHAAPKKSVLTRLQVPAGKAIALAAMPTAVLMGMGLTPQLASANPRPEDRYKAGPCVSQPDEADKDDSKGGKDASDSQPEDKADKDSKGAEDAKGSPEKGSQDGSKDSEDSSDGKAGSDDDKATSTPSPSRSSSAPSSGAGDEEPSASPSPSESKNPLDPLGLGDALHDILTPEEEAKESAEPSASPSPSSSEEPSSSPSPSPSKSQSSDKLTDPVKDTVDKVGKGVEDTVDGVGKTVEDAKDKADKALPKPSSSASKDANGKEAFPCPEFDADAYENAETEPTSSLLPEDPWTLKSTLLSLHGLDYKGIVEVKTQGGQVKKVLKFTASGVDIKDLHQLVVGPAGTTTHVQAREGSTSTIRNGTVTMYTEELKGNLLGLIPITFSPKSPPPVNIPEVFFTDVTVTQAGQFGGDLTVPGMHLFKTGE</sequence>
<dbReference type="Pfam" id="PF19609">
    <property type="entry name" value="DUF6114"/>
    <property type="match status" value="1"/>
</dbReference>
<feature type="transmembrane region" description="Helical" evidence="2">
    <location>
        <begin position="58"/>
        <end position="78"/>
    </location>
</feature>
<name>A0A4D4KFL3_9ACTN</name>
<feature type="compositionally biased region" description="Basic and acidic residues" evidence="1">
    <location>
        <begin position="406"/>
        <end position="423"/>
    </location>
</feature>